<evidence type="ECO:0000313" key="2">
    <source>
        <dbReference type="EMBL" id="KAL1272915.1"/>
    </source>
</evidence>
<sequence>MEEYTTYVRLLQTPTPTLPPPAHIFLCRPLPHPLCLSRLTHPYDNLCTIKSPNGPQVCQHASVTNKRNAFKRTEALRSRRGSRERSLEREVGWKANLGDVYVLRVPLGLSWSQEKLPIVSLHKLPEAPAVKTCRFWRCPRLASLGPAPQGENENRAQNLRAATRGLKHLLAEEKEERDGRARETDTRRRMSKEQRVGKTEASEEYK</sequence>
<name>A0ABR3N7L6_9TELE</name>
<feature type="region of interest" description="Disordered" evidence="1">
    <location>
        <begin position="161"/>
        <end position="206"/>
    </location>
</feature>
<proteinExistence type="predicted"/>
<gene>
    <name evidence="2" type="ORF">QQF64_028777</name>
</gene>
<organism evidence="2 3">
    <name type="scientific">Cirrhinus molitorella</name>
    <name type="common">mud carp</name>
    <dbReference type="NCBI Taxonomy" id="172907"/>
    <lineage>
        <taxon>Eukaryota</taxon>
        <taxon>Metazoa</taxon>
        <taxon>Chordata</taxon>
        <taxon>Craniata</taxon>
        <taxon>Vertebrata</taxon>
        <taxon>Euteleostomi</taxon>
        <taxon>Actinopterygii</taxon>
        <taxon>Neopterygii</taxon>
        <taxon>Teleostei</taxon>
        <taxon>Ostariophysi</taxon>
        <taxon>Cypriniformes</taxon>
        <taxon>Cyprinidae</taxon>
        <taxon>Labeoninae</taxon>
        <taxon>Labeonini</taxon>
        <taxon>Cirrhinus</taxon>
    </lineage>
</organism>
<protein>
    <submittedName>
        <fullName evidence="2">Uncharacterized protein</fullName>
    </submittedName>
</protein>
<feature type="compositionally biased region" description="Basic and acidic residues" evidence="1">
    <location>
        <begin position="169"/>
        <end position="206"/>
    </location>
</feature>
<dbReference type="EMBL" id="JAYMGO010000006">
    <property type="protein sequence ID" value="KAL1272915.1"/>
    <property type="molecule type" value="Genomic_DNA"/>
</dbReference>
<reference evidence="2 3" key="1">
    <citation type="submission" date="2023-09" db="EMBL/GenBank/DDBJ databases">
        <authorList>
            <person name="Wang M."/>
        </authorList>
    </citation>
    <scope>NUCLEOTIDE SEQUENCE [LARGE SCALE GENOMIC DNA]</scope>
    <source>
        <strain evidence="2">GT-2023</strain>
        <tissue evidence="2">Liver</tissue>
    </source>
</reference>
<keyword evidence="3" id="KW-1185">Reference proteome</keyword>
<dbReference type="Proteomes" id="UP001558613">
    <property type="component" value="Unassembled WGS sequence"/>
</dbReference>
<evidence type="ECO:0000256" key="1">
    <source>
        <dbReference type="SAM" id="MobiDB-lite"/>
    </source>
</evidence>
<comment type="caution">
    <text evidence="2">The sequence shown here is derived from an EMBL/GenBank/DDBJ whole genome shotgun (WGS) entry which is preliminary data.</text>
</comment>
<evidence type="ECO:0000313" key="3">
    <source>
        <dbReference type="Proteomes" id="UP001558613"/>
    </source>
</evidence>
<accession>A0ABR3N7L6</accession>